<dbReference type="EMBL" id="JAXLQG010000025">
    <property type="protein sequence ID" value="KAK5528710.1"/>
    <property type="molecule type" value="Genomic_DNA"/>
</dbReference>
<evidence type="ECO:0000313" key="2">
    <source>
        <dbReference type="EMBL" id="KAK5528710.1"/>
    </source>
</evidence>
<feature type="compositionally biased region" description="Low complexity" evidence="1">
    <location>
        <begin position="26"/>
        <end position="39"/>
    </location>
</feature>
<name>A0AAV9PW27_9PEZI</name>
<gene>
    <name evidence="2" type="ORF">LTR25_010323</name>
</gene>
<accession>A0AAV9PW27</accession>
<keyword evidence="3" id="KW-1185">Reference proteome</keyword>
<protein>
    <submittedName>
        <fullName evidence="2">Uncharacterized protein</fullName>
    </submittedName>
</protein>
<feature type="region of interest" description="Disordered" evidence="1">
    <location>
        <begin position="1"/>
        <end position="44"/>
    </location>
</feature>
<dbReference type="Proteomes" id="UP001345827">
    <property type="component" value="Unassembled WGS sequence"/>
</dbReference>
<proteinExistence type="predicted"/>
<comment type="caution">
    <text evidence="2">The sequence shown here is derived from an EMBL/GenBank/DDBJ whole genome shotgun (WGS) entry which is preliminary data.</text>
</comment>
<dbReference type="AlphaFoldDB" id="A0AAV9PW27"/>
<organism evidence="2 3">
    <name type="scientific">Vermiconidia calcicola</name>
    <dbReference type="NCBI Taxonomy" id="1690605"/>
    <lineage>
        <taxon>Eukaryota</taxon>
        <taxon>Fungi</taxon>
        <taxon>Dikarya</taxon>
        <taxon>Ascomycota</taxon>
        <taxon>Pezizomycotina</taxon>
        <taxon>Dothideomycetes</taxon>
        <taxon>Dothideomycetidae</taxon>
        <taxon>Mycosphaerellales</taxon>
        <taxon>Extremaceae</taxon>
        <taxon>Vermiconidia</taxon>
    </lineage>
</organism>
<evidence type="ECO:0000256" key="1">
    <source>
        <dbReference type="SAM" id="MobiDB-lite"/>
    </source>
</evidence>
<reference evidence="2 3" key="1">
    <citation type="submission" date="2023-06" db="EMBL/GenBank/DDBJ databases">
        <title>Black Yeasts Isolated from many extreme environments.</title>
        <authorList>
            <person name="Coleine C."/>
            <person name="Stajich J.E."/>
            <person name="Selbmann L."/>
        </authorList>
    </citation>
    <scope>NUCLEOTIDE SEQUENCE [LARGE SCALE GENOMIC DNA]</scope>
    <source>
        <strain evidence="2 3">CCFEE 5887</strain>
    </source>
</reference>
<sequence length="105" mass="11353">MATSEANTPTATSKQLPAQKQDTPRSSGNTNKTSNSGPSYCAYHNPILNLRPPVEQPRRYGTMDRFLQEGPADQSAIFNRPDNGVVSISKGCTCLKNGENKAGRL</sequence>
<feature type="compositionally biased region" description="Polar residues" evidence="1">
    <location>
        <begin position="1"/>
        <end position="25"/>
    </location>
</feature>
<evidence type="ECO:0000313" key="3">
    <source>
        <dbReference type="Proteomes" id="UP001345827"/>
    </source>
</evidence>